<sequence>MKKKEYAMPTCEVVTLQLSGDYLERGFAGQSKVPVGGETDDEEEDEEVDDMN</sequence>
<protein>
    <submittedName>
        <fullName evidence="2">Uncharacterized protein</fullName>
    </submittedName>
</protein>
<evidence type="ECO:0000313" key="2">
    <source>
        <dbReference type="EMBL" id="MBF1384035.1"/>
    </source>
</evidence>
<comment type="caution">
    <text evidence="2">The sequence shown here is derived from an EMBL/GenBank/DDBJ whole genome shotgun (WGS) entry which is preliminary data.</text>
</comment>
<organism evidence="2 3">
    <name type="scientific">Prevotella aurantiaca</name>
    <dbReference type="NCBI Taxonomy" id="596085"/>
    <lineage>
        <taxon>Bacteria</taxon>
        <taxon>Pseudomonadati</taxon>
        <taxon>Bacteroidota</taxon>
        <taxon>Bacteroidia</taxon>
        <taxon>Bacteroidales</taxon>
        <taxon>Prevotellaceae</taxon>
        <taxon>Prevotella</taxon>
    </lineage>
</organism>
<gene>
    <name evidence="2" type="ORF">HXN26_04150</name>
</gene>
<reference evidence="2" key="1">
    <citation type="submission" date="2020-04" db="EMBL/GenBank/DDBJ databases">
        <title>Deep metagenomics examines the oral microbiome during advanced dental caries in children, revealing novel taxa and co-occurrences with host molecules.</title>
        <authorList>
            <person name="Baker J.L."/>
            <person name="Morton J.T."/>
            <person name="Dinis M."/>
            <person name="Alvarez R."/>
            <person name="Tran N.C."/>
            <person name="Knight R."/>
            <person name="Edlund A."/>
        </authorList>
    </citation>
    <scope>NUCLEOTIDE SEQUENCE</scope>
    <source>
        <strain evidence="2">JCVI_44_bin.5</strain>
    </source>
</reference>
<evidence type="ECO:0000256" key="1">
    <source>
        <dbReference type="SAM" id="MobiDB-lite"/>
    </source>
</evidence>
<dbReference type="RefSeq" id="WP_234397464.1">
    <property type="nucleotide sequence ID" value="NZ_CALCFI010000105.1"/>
</dbReference>
<name>A0A930HM30_9BACT</name>
<dbReference type="Proteomes" id="UP000771736">
    <property type="component" value="Unassembled WGS sequence"/>
</dbReference>
<evidence type="ECO:0000313" key="3">
    <source>
        <dbReference type="Proteomes" id="UP000771736"/>
    </source>
</evidence>
<accession>A0A930HM30</accession>
<dbReference type="AlphaFoldDB" id="A0A930HM30"/>
<proteinExistence type="predicted"/>
<feature type="region of interest" description="Disordered" evidence="1">
    <location>
        <begin position="29"/>
        <end position="52"/>
    </location>
</feature>
<dbReference type="EMBL" id="JABZSJ010000015">
    <property type="protein sequence ID" value="MBF1384035.1"/>
    <property type="molecule type" value="Genomic_DNA"/>
</dbReference>
<feature type="compositionally biased region" description="Acidic residues" evidence="1">
    <location>
        <begin position="38"/>
        <end position="52"/>
    </location>
</feature>